<keyword evidence="4" id="KW-1185">Reference proteome</keyword>
<reference evidence="3" key="2">
    <citation type="submission" date="2015-03" db="UniProtKB">
        <authorList>
            <consortium name="EnsemblPlants"/>
        </authorList>
    </citation>
    <scope>IDENTIFICATION</scope>
</reference>
<evidence type="ECO:0000313" key="4">
    <source>
        <dbReference type="Proteomes" id="UP000026960"/>
    </source>
</evidence>
<name>A0A0D3EN36_9ORYZ</name>
<dbReference type="PaxDb" id="65489-OBART01G13230.1"/>
<evidence type="ECO:0000256" key="2">
    <source>
        <dbReference type="SAM" id="MobiDB-lite"/>
    </source>
</evidence>
<keyword evidence="1" id="KW-0175">Coiled coil</keyword>
<feature type="region of interest" description="Disordered" evidence="2">
    <location>
        <begin position="1"/>
        <end position="21"/>
    </location>
</feature>
<dbReference type="Gramene" id="OBART01G13230.1">
    <property type="protein sequence ID" value="OBART01G13230.1"/>
    <property type="gene ID" value="OBART01G13230"/>
</dbReference>
<reference evidence="3" key="1">
    <citation type="journal article" date="2009" name="Rice">
        <title>De Novo Next Generation Sequencing of Plant Genomes.</title>
        <authorList>
            <person name="Rounsley S."/>
            <person name="Marri P.R."/>
            <person name="Yu Y."/>
            <person name="He R."/>
            <person name="Sisneros N."/>
            <person name="Goicoechea J.L."/>
            <person name="Lee S.J."/>
            <person name="Angelova A."/>
            <person name="Kudrna D."/>
            <person name="Luo M."/>
            <person name="Affourtit J."/>
            <person name="Desany B."/>
            <person name="Knight J."/>
            <person name="Niazi F."/>
            <person name="Egholm M."/>
            <person name="Wing R.A."/>
        </authorList>
    </citation>
    <scope>NUCLEOTIDE SEQUENCE [LARGE SCALE GENOMIC DNA]</scope>
    <source>
        <strain evidence="3">cv. IRGC 105608</strain>
    </source>
</reference>
<dbReference type="AlphaFoldDB" id="A0A0D3EN36"/>
<dbReference type="HOGENOM" id="CLU_1484171_0_0_1"/>
<proteinExistence type="predicted"/>
<organism evidence="3">
    <name type="scientific">Oryza barthii</name>
    <dbReference type="NCBI Taxonomy" id="65489"/>
    <lineage>
        <taxon>Eukaryota</taxon>
        <taxon>Viridiplantae</taxon>
        <taxon>Streptophyta</taxon>
        <taxon>Embryophyta</taxon>
        <taxon>Tracheophyta</taxon>
        <taxon>Spermatophyta</taxon>
        <taxon>Magnoliopsida</taxon>
        <taxon>Liliopsida</taxon>
        <taxon>Poales</taxon>
        <taxon>Poaceae</taxon>
        <taxon>BOP clade</taxon>
        <taxon>Oryzoideae</taxon>
        <taxon>Oryzeae</taxon>
        <taxon>Oryzinae</taxon>
        <taxon>Oryza</taxon>
    </lineage>
</organism>
<evidence type="ECO:0000313" key="3">
    <source>
        <dbReference type="EnsemblPlants" id="OBART01G13230.1"/>
    </source>
</evidence>
<dbReference type="EnsemblPlants" id="OBART01G13230.1">
    <property type="protein sequence ID" value="OBART01G13230.1"/>
    <property type="gene ID" value="OBART01G13230"/>
</dbReference>
<evidence type="ECO:0000256" key="1">
    <source>
        <dbReference type="SAM" id="Coils"/>
    </source>
</evidence>
<protein>
    <submittedName>
        <fullName evidence="3">Uncharacterized protein</fullName>
    </submittedName>
</protein>
<dbReference type="Proteomes" id="UP000026960">
    <property type="component" value="Chromosome 1"/>
</dbReference>
<feature type="coiled-coil region" evidence="1">
    <location>
        <begin position="64"/>
        <end position="101"/>
    </location>
</feature>
<accession>A0A0D3EN36</accession>
<sequence>MFKSGSVHPLRSRSEQASASPRLGFKEMGVTLQPLGSCSDMEIANFLSSFDVYDDRTTENSLNQEEVAWLAREAEEEHARLEEERKRREEEERMRRDLAHAGCASHNRMLQTRVDNTNVFVTPQQNKVASPCTIIDAAPANFRPILNKVKTMIAAIVPPRKLEAAIGLRNLRLRHRPRPVSH</sequence>